<dbReference type="GO" id="GO:0003684">
    <property type="term" value="F:damaged DNA binding"/>
    <property type="evidence" value="ECO:0007669"/>
    <property type="project" value="UniProtKB-UniRule"/>
</dbReference>
<dbReference type="PANTHER" id="PTHR11361">
    <property type="entry name" value="DNA MISMATCH REPAIR PROTEIN MUTS FAMILY MEMBER"/>
    <property type="match status" value="1"/>
</dbReference>
<keyword evidence="5 7" id="KW-0238">DNA-binding</keyword>
<evidence type="ECO:0000256" key="7">
    <source>
        <dbReference type="HAMAP-Rule" id="MF_00096"/>
    </source>
</evidence>
<evidence type="ECO:0000313" key="12">
    <source>
        <dbReference type="Proteomes" id="UP000011586"/>
    </source>
</evidence>
<reference evidence="11 12" key="1">
    <citation type="journal article" date="2014" name="PLoS Genet.">
        <title>Phylogenetically driven sequencing of extremely halophilic archaea reveals strategies for static and dynamic osmo-response.</title>
        <authorList>
            <person name="Becker E.A."/>
            <person name="Seitzer P.M."/>
            <person name="Tritt A."/>
            <person name="Larsen D."/>
            <person name="Krusor M."/>
            <person name="Yao A.I."/>
            <person name="Wu D."/>
            <person name="Madern D."/>
            <person name="Eisen J.A."/>
            <person name="Darling A.E."/>
            <person name="Facciotti M.T."/>
        </authorList>
    </citation>
    <scope>NUCLEOTIDE SEQUENCE [LARGE SCALE GENOMIC DNA]</scope>
    <source>
        <strain evidence="11 12">DSM 19288</strain>
    </source>
</reference>
<dbReference type="InterPro" id="IPR007860">
    <property type="entry name" value="DNA_mmatch_repair_MutS_con_dom"/>
</dbReference>
<evidence type="ECO:0000256" key="2">
    <source>
        <dbReference type="ARBA" id="ARBA00022741"/>
    </source>
</evidence>
<feature type="region of interest" description="Disordered" evidence="9">
    <location>
        <begin position="214"/>
        <end position="236"/>
    </location>
</feature>
<dbReference type="InterPro" id="IPR027417">
    <property type="entry name" value="P-loop_NTPase"/>
</dbReference>
<feature type="compositionally biased region" description="Acidic residues" evidence="9">
    <location>
        <begin position="871"/>
        <end position="892"/>
    </location>
</feature>
<dbReference type="SUPFAM" id="SSF53150">
    <property type="entry name" value="DNA repair protein MutS, domain II"/>
    <property type="match status" value="1"/>
</dbReference>
<dbReference type="EMBL" id="AOJK01000025">
    <property type="protein sequence ID" value="ELZ45797.1"/>
    <property type="molecule type" value="Genomic_DNA"/>
</dbReference>
<evidence type="ECO:0000256" key="5">
    <source>
        <dbReference type="ARBA" id="ARBA00023125"/>
    </source>
</evidence>
<dbReference type="Pfam" id="PF05192">
    <property type="entry name" value="MutS_III"/>
    <property type="match status" value="1"/>
</dbReference>
<dbReference type="GO" id="GO:0006298">
    <property type="term" value="P:mismatch repair"/>
    <property type="evidence" value="ECO:0007669"/>
    <property type="project" value="UniProtKB-UniRule"/>
</dbReference>
<dbReference type="Pfam" id="PF05190">
    <property type="entry name" value="MutS_IV"/>
    <property type="match status" value="1"/>
</dbReference>
<keyword evidence="3 7" id="KW-0227">DNA damage</keyword>
<feature type="binding site" evidence="7">
    <location>
        <begin position="674"/>
        <end position="681"/>
    </location>
    <ligand>
        <name>ATP</name>
        <dbReference type="ChEBI" id="CHEBI:30616"/>
    </ligand>
</feature>
<dbReference type="InterPro" id="IPR007696">
    <property type="entry name" value="DNA_mismatch_repair_MutS_core"/>
</dbReference>
<dbReference type="Gene3D" id="3.30.420.110">
    <property type="entry name" value="MutS, connector domain"/>
    <property type="match status" value="1"/>
</dbReference>
<evidence type="ECO:0000313" key="11">
    <source>
        <dbReference type="EMBL" id="ELZ45797.1"/>
    </source>
</evidence>
<dbReference type="InterPro" id="IPR036187">
    <property type="entry name" value="DNA_mismatch_repair_MutS_sf"/>
</dbReference>
<dbReference type="PANTHER" id="PTHR11361:SF34">
    <property type="entry name" value="DNA MISMATCH REPAIR PROTEIN MSH1, MITOCHONDRIAL"/>
    <property type="match status" value="1"/>
</dbReference>
<feature type="compositionally biased region" description="Basic and acidic residues" evidence="9">
    <location>
        <begin position="226"/>
        <end position="236"/>
    </location>
</feature>
<dbReference type="AlphaFoldDB" id="M0EFY0"/>
<dbReference type="Pfam" id="PF01624">
    <property type="entry name" value="MutS_I"/>
    <property type="match status" value="1"/>
</dbReference>
<evidence type="ECO:0000256" key="9">
    <source>
        <dbReference type="SAM" id="MobiDB-lite"/>
    </source>
</evidence>
<dbReference type="SMART" id="SM00533">
    <property type="entry name" value="MUTSd"/>
    <property type="match status" value="1"/>
</dbReference>
<evidence type="ECO:0000256" key="8">
    <source>
        <dbReference type="RuleBase" id="RU003756"/>
    </source>
</evidence>
<dbReference type="InterPro" id="IPR045076">
    <property type="entry name" value="MutS"/>
</dbReference>
<sequence>MPAAVRILGMEPADRETVTGLPPGIAAAREELTPMLSQYADLCAAHEDALVLFQVGDFYEAFCEAAETVARVCEVTLTERSDSTGDYPMAGIPIDNAAPYLESLLDAGYRVALGDQVEDAEQASGLVDRAVTEVITPGTVVEDDLLESGTTNYVAAVAADERPGTGSDGDDHGSGRRGVGLAAVDVSTGECLVTSGDADAVAGELDRIAPAELISGPDAPDFEPSDAERGWTTHDHDAGAFDRRTATERLEPYLPAPGRRFDADAELRAAGAVLAYAEYTQGDDGPLSYVTRIRRYDPRDRLRLDAAAQRSLELFENRGLGASDTLFDVLDETNCALGRRCLERWLRRPLVDADAIRSRHDAVGEVADRSLAREGVADALATAYDLERLVSRVSRGRADARDLRSLHQTLAVVPELKATLAGADGERAANAAGTGPADADDPALPRTDHLRDLRERLDELTEVRELIDDAIATDPPQEITEGGVIREGFDGDLDDLRATEREGREWVADLEASERERTGIDSLSVGHNQVHGYYIEVTDANLDRVPDDYRRRQTLKNSERYVTPELKEREEEIVGATERADALEYELFVDVRERVAGETERIQGLADALAELDALASLAAVAVERDYVRPELREDSTEGVAIEGGRHPVVERTEESFVPNDADLPRGSVAVITGPNMSGKSTYMRSVALAVVLAQTGSFVPAQAATLPVFDRLFTRVGASDDIAGGQSTFMREMSELTEILHDADADSLVLLDEVGRGTATTDGRAIARAAAEFLHDELGATALFATHYHGLTDLADERERVFNLHFTATREDGDVTFLHRVVPGASSSSYGVEVAELAGVPGPVVERARDLVAAEEAERGRGASGVEADGAVDGEAPSDETTDPDATDDGDASLREFLAEEASGARDEDDPDASDSAPETATEGDRAPTADADEGVAAGAPRDLAAELRDLDLARMTPIEALNALHDLQSRLDDGG</sequence>
<dbReference type="SUPFAM" id="SSF55271">
    <property type="entry name" value="DNA repair protein MutS, domain I"/>
    <property type="match status" value="1"/>
</dbReference>
<dbReference type="Gene3D" id="3.40.50.300">
    <property type="entry name" value="P-loop containing nucleotide triphosphate hydrolases"/>
    <property type="match status" value="1"/>
</dbReference>
<gene>
    <name evidence="7" type="primary">mutS</name>
    <name evidence="11" type="ORF">C463_05155</name>
</gene>
<keyword evidence="12" id="KW-1185">Reference proteome</keyword>
<dbReference type="HAMAP" id="MF_00096">
    <property type="entry name" value="MutS"/>
    <property type="match status" value="1"/>
</dbReference>
<accession>M0EFY0</accession>
<keyword evidence="2 7" id="KW-0547">Nucleotide-binding</keyword>
<comment type="caution">
    <text evidence="11">The sequence shown here is derived from an EMBL/GenBank/DDBJ whole genome shotgun (WGS) entry which is preliminary data.</text>
</comment>
<name>M0EFY0_9EURY</name>
<dbReference type="GO" id="GO:0005524">
    <property type="term" value="F:ATP binding"/>
    <property type="evidence" value="ECO:0007669"/>
    <property type="project" value="UniProtKB-UniRule"/>
</dbReference>
<evidence type="ECO:0000256" key="6">
    <source>
        <dbReference type="ARBA" id="ARBA00023204"/>
    </source>
</evidence>
<feature type="compositionally biased region" description="Basic and acidic residues" evidence="9">
    <location>
        <begin position="893"/>
        <end position="907"/>
    </location>
</feature>
<evidence type="ECO:0000259" key="10">
    <source>
        <dbReference type="PROSITE" id="PS00486"/>
    </source>
</evidence>
<dbReference type="NCBIfam" id="NF003810">
    <property type="entry name" value="PRK05399.1"/>
    <property type="match status" value="1"/>
</dbReference>
<comment type="function">
    <text evidence="7">This protein is involved in the repair of mismatches in DNA. It is possible that it carries out the mismatch recognition step. This protein has a weak ATPase activity.</text>
</comment>
<organism evidence="11 12">
    <name type="scientific">Halorubrum californiense DSM 19288</name>
    <dbReference type="NCBI Taxonomy" id="1227465"/>
    <lineage>
        <taxon>Archaea</taxon>
        <taxon>Methanobacteriati</taxon>
        <taxon>Methanobacteriota</taxon>
        <taxon>Stenosarchaea group</taxon>
        <taxon>Halobacteria</taxon>
        <taxon>Halobacteriales</taxon>
        <taxon>Haloferacaceae</taxon>
        <taxon>Halorubrum</taxon>
    </lineage>
</organism>
<dbReference type="InterPro" id="IPR017261">
    <property type="entry name" value="DNA_mismatch_repair_MutS/MSH"/>
</dbReference>
<dbReference type="GO" id="GO:0140664">
    <property type="term" value="F:ATP-dependent DNA damage sensor activity"/>
    <property type="evidence" value="ECO:0007669"/>
    <property type="project" value="InterPro"/>
</dbReference>
<feature type="region of interest" description="Disordered" evidence="9">
    <location>
        <begin position="856"/>
        <end position="942"/>
    </location>
</feature>
<dbReference type="PATRIC" id="fig|1227465.4.peg.1007"/>
<keyword evidence="6 7" id="KW-0234">DNA repair</keyword>
<dbReference type="InterPro" id="IPR000432">
    <property type="entry name" value="DNA_mismatch_repair_MutS_C"/>
</dbReference>
<dbReference type="Gene3D" id="1.10.1420.10">
    <property type="match status" value="2"/>
</dbReference>
<evidence type="ECO:0000256" key="4">
    <source>
        <dbReference type="ARBA" id="ARBA00022840"/>
    </source>
</evidence>
<dbReference type="PROSITE" id="PS00486">
    <property type="entry name" value="DNA_MISMATCH_REPAIR_2"/>
    <property type="match status" value="1"/>
</dbReference>
<dbReference type="InterPro" id="IPR005748">
    <property type="entry name" value="DNA_mismatch_repair_MutS"/>
</dbReference>
<dbReference type="SUPFAM" id="SSF48334">
    <property type="entry name" value="DNA repair protein MutS, domain III"/>
    <property type="match status" value="1"/>
</dbReference>
<dbReference type="GO" id="GO:0030983">
    <property type="term" value="F:mismatched DNA binding"/>
    <property type="evidence" value="ECO:0007669"/>
    <property type="project" value="InterPro"/>
</dbReference>
<proteinExistence type="inferred from homology"/>
<dbReference type="InterPro" id="IPR016151">
    <property type="entry name" value="DNA_mismatch_repair_MutS_N"/>
</dbReference>
<feature type="domain" description="DNA mismatch repair proteins mutS family" evidence="10">
    <location>
        <begin position="748"/>
        <end position="764"/>
    </location>
</feature>
<dbReference type="InterPro" id="IPR036678">
    <property type="entry name" value="MutS_con_dom_sf"/>
</dbReference>
<dbReference type="InterPro" id="IPR007695">
    <property type="entry name" value="DNA_mismatch_repair_MutS-lik_N"/>
</dbReference>
<dbReference type="Pfam" id="PF05188">
    <property type="entry name" value="MutS_II"/>
    <property type="match status" value="1"/>
</dbReference>
<evidence type="ECO:0000256" key="1">
    <source>
        <dbReference type="ARBA" id="ARBA00006271"/>
    </source>
</evidence>
<dbReference type="InterPro" id="IPR007861">
    <property type="entry name" value="DNA_mismatch_repair_MutS_clamp"/>
</dbReference>
<dbReference type="PIRSF" id="PIRSF037677">
    <property type="entry name" value="DNA_mis_repair_Msh6"/>
    <property type="match status" value="1"/>
</dbReference>
<dbReference type="Gene3D" id="3.40.1170.10">
    <property type="entry name" value="DNA repair protein MutS, domain I"/>
    <property type="match status" value="1"/>
</dbReference>
<evidence type="ECO:0000256" key="3">
    <source>
        <dbReference type="ARBA" id="ARBA00022763"/>
    </source>
</evidence>
<dbReference type="SUPFAM" id="SSF52540">
    <property type="entry name" value="P-loop containing nucleoside triphosphate hydrolases"/>
    <property type="match status" value="1"/>
</dbReference>
<dbReference type="Proteomes" id="UP000011586">
    <property type="component" value="Unassembled WGS sequence"/>
</dbReference>
<protein>
    <recommendedName>
        <fullName evidence="7">DNA mismatch repair protein MutS</fullName>
    </recommendedName>
</protein>
<dbReference type="Pfam" id="PF00488">
    <property type="entry name" value="MutS_V"/>
    <property type="match status" value="1"/>
</dbReference>
<keyword evidence="4 7" id="KW-0067">ATP-binding</keyword>
<dbReference type="SMART" id="SM00534">
    <property type="entry name" value="MUTSac"/>
    <property type="match status" value="1"/>
</dbReference>
<comment type="similarity">
    <text evidence="1 7 8">Belongs to the DNA mismatch repair MutS family.</text>
</comment>
<dbReference type="STRING" id="1227465.C463_05155"/>